<name>A0AAV7L215_PLEWA</name>
<dbReference type="EMBL" id="JANPWB010000016">
    <property type="protein sequence ID" value="KAJ1085706.1"/>
    <property type="molecule type" value="Genomic_DNA"/>
</dbReference>
<keyword evidence="2" id="KW-1185">Reference proteome</keyword>
<proteinExistence type="predicted"/>
<organism evidence="1 2">
    <name type="scientific">Pleurodeles waltl</name>
    <name type="common">Iberian ribbed newt</name>
    <dbReference type="NCBI Taxonomy" id="8319"/>
    <lineage>
        <taxon>Eukaryota</taxon>
        <taxon>Metazoa</taxon>
        <taxon>Chordata</taxon>
        <taxon>Craniata</taxon>
        <taxon>Vertebrata</taxon>
        <taxon>Euteleostomi</taxon>
        <taxon>Amphibia</taxon>
        <taxon>Batrachia</taxon>
        <taxon>Caudata</taxon>
        <taxon>Salamandroidea</taxon>
        <taxon>Salamandridae</taxon>
        <taxon>Pleurodelinae</taxon>
        <taxon>Pleurodeles</taxon>
    </lineage>
</organism>
<dbReference type="AlphaFoldDB" id="A0AAV7L215"/>
<reference evidence="1" key="1">
    <citation type="journal article" date="2022" name="bioRxiv">
        <title>Sequencing and chromosome-scale assembly of the giantPleurodeles waltlgenome.</title>
        <authorList>
            <person name="Brown T."/>
            <person name="Elewa A."/>
            <person name="Iarovenko S."/>
            <person name="Subramanian E."/>
            <person name="Araus A.J."/>
            <person name="Petzold A."/>
            <person name="Susuki M."/>
            <person name="Suzuki K.-i.T."/>
            <person name="Hayashi T."/>
            <person name="Toyoda A."/>
            <person name="Oliveira C."/>
            <person name="Osipova E."/>
            <person name="Leigh N.D."/>
            <person name="Simon A."/>
            <person name="Yun M.H."/>
        </authorList>
    </citation>
    <scope>NUCLEOTIDE SEQUENCE</scope>
    <source>
        <strain evidence="1">20211129_DDA</strain>
        <tissue evidence="1">Liver</tissue>
    </source>
</reference>
<comment type="caution">
    <text evidence="1">The sequence shown here is derived from an EMBL/GenBank/DDBJ whole genome shotgun (WGS) entry which is preliminary data.</text>
</comment>
<accession>A0AAV7L215</accession>
<dbReference type="Proteomes" id="UP001066276">
    <property type="component" value="Chromosome 12"/>
</dbReference>
<protein>
    <submittedName>
        <fullName evidence="1">Uncharacterized protein</fullName>
    </submittedName>
</protein>
<evidence type="ECO:0000313" key="2">
    <source>
        <dbReference type="Proteomes" id="UP001066276"/>
    </source>
</evidence>
<sequence length="86" mass="9840">MGAQPRLHLEDPGTSFVRRYPSERNIMRPLAANGLQNVAWKQMAALLRGPRWREGLGTLKNKLGRNDMLRCWIIQHSFPLAARGFV</sequence>
<gene>
    <name evidence="1" type="ORF">NDU88_005832</name>
</gene>
<evidence type="ECO:0000313" key="1">
    <source>
        <dbReference type="EMBL" id="KAJ1085706.1"/>
    </source>
</evidence>